<sequence length="611" mass="66918">MTVFIVSQPLSGMVVSKSIFRLAGTLVGAVMSVLITGLFAQTPWLFLLAISLWLGLCTVASTSLHNFVSYAFVLSGYTVAIIGLPTLNQPLHVFDQAVARATEISLGIICASLFSALIWPQRVEQNLEKQARMTWLASMQAAKIEISTAVRETKTLLAALSKIVATDVLRDHVRFEGFRGRHRARVLRVLSRELLGLLRTARGVALQRNLLSTEDIQRLQPCLEQVAEQLEQPNAVAISILRDRLAQASAQEQRSNVVRCCLDRCSALLLNSTRAEQSMSAVTSGERVAGDPGTLSWHRDGMQSLFYGLRSTLVVLGLSAFWYASAWPSAIGAIVLSAVLCSLFANRENGAAIAMGMVRGFLYAIPVAAIVTQWMLPEWSGFPLLCLALGVPLFLGALGVAEPRLTPTPTAFVMQFIILVSPSNQMHYDFSALLNSAVGSLVGGCFAVLVFRLLTLPSGWFNRRLLNSVCNDLARLTRYPLAQADNWFGGRMADRLLRLAQLSPGGDSKHWNDGLLAMDLGNELIQLRTCLNDADSSLRNECDWFLAQLGQLFAFGPVPKSALLLSDLSQHLNKALQRTHSQASQLAQASLVEIQTLWKHWCQREDECGIA</sequence>
<gene>
    <name evidence="2" type="primary">aaeB_3</name>
    <name evidence="2" type="ORF">PS691_03895</name>
</gene>
<evidence type="ECO:0000313" key="2">
    <source>
        <dbReference type="EMBL" id="VVO17255.1"/>
    </source>
</evidence>
<feature type="transmembrane region" description="Helical" evidence="1">
    <location>
        <begin position="358"/>
        <end position="376"/>
    </location>
</feature>
<organism evidence="2 3">
    <name type="scientific">Pseudomonas fluorescens</name>
    <dbReference type="NCBI Taxonomy" id="294"/>
    <lineage>
        <taxon>Bacteria</taxon>
        <taxon>Pseudomonadati</taxon>
        <taxon>Pseudomonadota</taxon>
        <taxon>Gammaproteobacteria</taxon>
        <taxon>Pseudomonadales</taxon>
        <taxon>Pseudomonadaceae</taxon>
        <taxon>Pseudomonas</taxon>
    </lineage>
</organism>
<accession>A0A5E7DXR9</accession>
<dbReference type="Pfam" id="PF04632">
    <property type="entry name" value="FUSC"/>
    <property type="match status" value="1"/>
</dbReference>
<dbReference type="InterPro" id="IPR006726">
    <property type="entry name" value="PHBA_efflux_AaeB/fusaric-R"/>
</dbReference>
<dbReference type="GO" id="GO:0005886">
    <property type="term" value="C:plasma membrane"/>
    <property type="evidence" value="ECO:0007669"/>
    <property type="project" value="InterPro"/>
</dbReference>
<feature type="transmembrane region" description="Helical" evidence="1">
    <location>
        <begin position="44"/>
        <end position="60"/>
    </location>
</feature>
<feature type="transmembrane region" description="Helical" evidence="1">
    <location>
        <begin position="67"/>
        <end position="85"/>
    </location>
</feature>
<proteinExistence type="predicted"/>
<feature type="transmembrane region" description="Helical" evidence="1">
    <location>
        <begin position="19"/>
        <end position="38"/>
    </location>
</feature>
<keyword evidence="1" id="KW-0472">Membrane</keyword>
<feature type="transmembrane region" description="Helical" evidence="1">
    <location>
        <begin position="97"/>
        <end position="119"/>
    </location>
</feature>
<dbReference type="Proteomes" id="UP000337909">
    <property type="component" value="Unassembled WGS sequence"/>
</dbReference>
<keyword evidence="1" id="KW-1133">Transmembrane helix</keyword>
<keyword evidence="1" id="KW-0812">Transmembrane</keyword>
<dbReference type="GO" id="GO:0022857">
    <property type="term" value="F:transmembrane transporter activity"/>
    <property type="evidence" value="ECO:0007669"/>
    <property type="project" value="InterPro"/>
</dbReference>
<feature type="transmembrane region" description="Helical" evidence="1">
    <location>
        <begin position="305"/>
        <end position="324"/>
    </location>
</feature>
<feature type="transmembrane region" description="Helical" evidence="1">
    <location>
        <begin position="382"/>
        <end position="401"/>
    </location>
</feature>
<feature type="transmembrane region" description="Helical" evidence="1">
    <location>
        <begin position="432"/>
        <end position="454"/>
    </location>
</feature>
<dbReference type="EMBL" id="CABVHQ010000042">
    <property type="protein sequence ID" value="VVO17255.1"/>
    <property type="molecule type" value="Genomic_DNA"/>
</dbReference>
<name>A0A5E7DXR9_PSEFL</name>
<protein>
    <submittedName>
        <fullName evidence="2">p-hydroxybenzoic acid efflux pump subunit AaeB</fullName>
    </submittedName>
</protein>
<reference evidence="2 3" key="1">
    <citation type="submission" date="2019-09" db="EMBL/GenBank/DDBJ databases">
        <authorList>
            <person name="Chandra G."/>
            <person name="Truman W A."/>
        </authorList>
    </citation>
    <scope>NUCLEOTIDE SEQUENCE [LARGE SCALE GENOMIC DNA]</scope>
    <source>
        <strain evidence="2">PS691</strain>
    </source>
</reference>
<evidence type="ECO:0000313" key="3">
    <source>
        <dbReference type="Proteomes" id="UP000337909"/>
    </source>
</evidence>
<dbReference type="AlphaFoldDB" id="A0A5E7DXR9"/>
<evidence type="ECO:0000256" key="1">
    <source>
        <dbReference type="SAM" id="Phobius"/>
    </source>
</evidence>